<dbReference type="GO" id="GO:0009898">
    <property type="term" value="C:cytoplasmic side of plasma membrane"/>
    <property type="evidence" value="ECO:0007669"/>
    <property type="project" value="TreeGrafter"/>
</dbReference>
<dbReference type="KEGG" id="sum:SMCARI_270"/>
<evidence type="ECO:0000256" key="1">
    <source>
        <dbReference type="ARBA" id="ARBA00005023"/>
    </source>
</evidence>
<organism evidence="6 7">
    <name type="scientific">Karelsulcia muelleri (strain CARI)</name>
    <name type="common">Sulcia muelleri</name>
    <dbReference type="NCBI Taxonomy" id="706194"/>
    <lineage>
        <taxon>Bacteria</taxon>
        <taxon>Pseudomonadati</taxon>
        <taxon>Bacteroidota</taxon>
        <taxon>Flavobacteriia</taxon>
        <taxon>Flavobacteriales</taxon>
        <taxon>Candidatus Karelsulcia</taxon>
    </lineage>
</organism>
<dbReference type="AlphaFoldDB" id="E0TJT8"/>
<dbReference type="Pfam" id="PF00171">
    <property type="entry name" value="Aldedh"/>
    <property type="match status" value="1"/>
</dbReference>
<dbReference type="InterPro" id="IPR050485">
    <property type="entry name" value="Proline_metab_enzyme"/>
</dbReference>
<dbReference type="Gene3D" id="3.40.309.10">
    <property type="entry name" value="Aldehyde Dehydrogenase, Chain A, domain 2"/>
    <property type="match status" value="1"/>
</dbReference>
<gene>
    <name evidence="6" type="primary">putA</name>
    <name evidence="6" type="ordered locus">SMCARI_270</name>
</gene>
<name>E0TJT8_KARMC</name>
<evidence type="ECO:0000256" key="2">
    <source>
        <dbReference type="ARBA" id="ARBA00009986"/>
    </source>
</evidence>
<dbReference type="PANTHER" id="PTHR42862:SF1">
    <property type="entry name" value="DELTA-1-PYRROLINE-5-CARBOXYLATE DEHYDROGENASE 2, ISOFORM A-RELATED"/>
    <property type="match status" value="1"/>
</dbReference>
<dbReference type="GO" id="GO:0004657">
    <property type="term" value="F:proline dehydrogenase activity"/>
    <property type="evidence" value="ECO:0007669"/>
    <property type="project" value="UniProtKB-ARBA"/>
</dbReference>
<evidence type="ECO:0000256" key="3">
    <source>
        <dbReference type="ARBA" id="ARBA00023002"/>
    </source>
</evidence>
<evidence type="ECO:0000256" key="4">
    <source>
        <dbReference type="ARBA" id="ARBA00023027"/>
    </source>
</evidence>
<dbReference type="EMBL" id="CP002163">
    <property type="protein sequence ID" value="ADM90065.1"/>
    <property type="molecule type" value="Genomic_DNA"/>
</dbReference>
<proteinExistence type="inferred from homology"/>
<dbReference type="GO" id="GO:0010133">
    <property type="term" value="P:L-proline catabolic process to L-glutamate"/>
    <property type="evidence" value="ECO:0007669"/>
    <property type="project" value="TreeGrafter"/>
</dbReference>
<dbReference type="FunFam" id="3.40.309.10:FF:000005">
    <property type="entry name" value="1-pyrroline-5-carboxylate dehydrogenase 1"/>
    <property type="match status" value="1"/>
</dbReference>
<sequence length="523" mass="60524">MLESYNLLKIKNMYKKKIFINEPIHDYNNDIISRLKLKRLYDEMFNSKIDIPQYIGNEKIFSGIKHPIYPPHDNKKIIGYWHEGSEKDINNAINSSLSVHKNWSNLSWADRASIFLKAADLISGPYRMKINAATMIGQSKNIFQSEIDAACELIDLLKFHIEYAYIIYNKQYFYSRGVFNSLYYRPLKGFVVAITPFNFTSISGYLPACMALMGNVVLWKPSNKQLYSANVLMEIFKKSGLPDGVINMLLTNGKTTSNVILKHKNFAGINFTGSTEVFKKIFKKISKNISLYRYSPRIVGETGGKNFIWVHPNSNSKEVSIALSYGAFEYQGQKFSAVSRAYIPKSLWKENIKKLLINNINSMKLGSPRNFSNFITSVIDKISFNKIKGYIYRAKNDNNCNIIIGGKCDSSKGYFITPTVIETNNPYYESMIDEIFGPVLTVYIYEDYNWEKTIYLVNKTKFFFTGYIFCNDRYIISSITNKFNAENIYLNYKPTIPQPFEGGLYSYMHLLKWVYPRIIKENF</sequence>
<dbReference type="InterPro" id="IPR015590">
    <property type="entry name" value="Aldehyde_DH_dom"/>
</dbReference>
<dbReference type="FunFam" id="3.40.605.10:FF:000006">
    <property type="entry name" value="1-pyrroline-5-carboxylate dehydrogenase"/>
    <property type="match status" value="1"/>
</dbReference>
<dbReference type="STRING" id="706194.SMCARI_270"/>
<dbReference type="HOGENOM" id="CLU_005391_4_1_10"/>
<evidence type="ECO:0000313" key="7">
    <source>
        <dbReference type="Proteomes" id="UP000002231"/>
    </source>
</evidence>
<evidence type="ECO:0000313" key="6">
    <source>
        <dbReference type="EMBL" id="ADM90065.1"/>
    </source>
</evidence>
<dbReference type="Proteomes" id="UP000002231">
    <property type="component" value="Chromosome"/>
</dbReference>
<dbReference type="Gene3D" id="3.40.605.10">
    <property type="entry name" value="Aldehyde Dehydrogenase, Chain A, domain 1"/>
    <property type="match status" value="1"/>
</dbReference>
<protein>
    <submittedName>
        <fullName evidence="6">Delta-1-pyrroline-5-carboxylate dehydrogenase</fullName>
    </submittedName>
</protein>
<dbReference type="InterPro" id="IPR016161">
    <property type="entry name" value="Ald_DH/histidinol_DH"/>
</dbReference>
<dbReference type="InterPro" id="IPR016163">
    <property type="entry name" value="Ald_DH_C"/>
</dbReference>
<keyword evidence="7" id="KW-1185">Reference proteome</keyword>
<feature type="domain" description="Aldehyde dehydrogenase" evidence="5">
    <location>
        <begin position="68"/>
        <end position="502"/>
    </location>
</feature>
<comment type="pathway">
    <text evidence="1">Amino-acid degradation.</text>
</comment>
<dbReference type="GO" id="GO:0003842">
    <property type="term" value="F:L-glutamate gamma-semialdehyde dehydrogenase activity"/>
    <property type="evidence" value="ECO:0007669"/>
    <property type="project" value="TreeGrafter"/>
</dbReference>
<dbReference type="PANTHER" id="PTHR42862">
    <property type="entry name" value="DELTA-1-PYRROLINE-5-CARBOXYLATE DEHYDROGENASE 1, ISOFORM A-RELATED"/>
    <property type="match status" value="1"/>
</dbReference>
<keyword evidence="4" id="KW-0520">NAD</keyword>
<evidence type="ECO:0000259" key="5">
    <source>
        <dbReference type="Pfam" id="PF00171"/>
    </source>
</evidence>
<reference evidence="7" key="1">
    <citation type="journal article" date="2010" name="Genome Biol. Evol.">
        <title>Functional convergence in reduced genomes of bacterial symbionts spanning 200 My of evolution.</title>
        <authorList>
            <person name="McCutcheon J.P."/>
            <person name="Moran N.A."/>
        </authorList>
    </citation>
    <scope>NUCLEOTIDE SEQUENCE [LARGE SCALE GENOMIC DNA]</scope>
    <source>
        <strain evidence="7">CARI</strain>
    </source>
</reference>
<dbReference type="InterPro" id="IPR016162">
    <property type="entry name" value="Ald_DH_N"/>
</dbReference>
<comment type="similarity">
    <text evidence="2">Belongs to the aldehyde dehydrogenase family.</text>
</comment>
<accession>E0TJT8</accession>
<dbReference type="SUPFAM" id="SSF53720">
    <property type="entry name" value="ALDH-like"/>
    <property type="match status" value="1"/>
</dbReference>
<keyword evidence="3" id="KW-0560">Oxidoreductase</keyword>